<keyword evidence="9" id="KW-1185">Reference proteome</keyword>
<dbReference type="GO" id="GO:0042393">
    <property type="term" value="F:histone binding"/>
    <property type="evidence" value="ECO:0007669"/>
    <property type="project" value="TreeGrafter"/>
</dbReference>
<dbReference type="InterPro" id="IPR051730">
    <property type="entry name" value="NASP-like"/>
</dbReference>
<keyword evidence="3" id="KW-0677">Repeat</keyword>
<evidence type="ECO:0000256" key="6">
    <source>
        <dbReference type="PROSITE-ProRule" id="PRU00339"/>
    </source>
</evidence>
<feature type="repeat" description="TPR" evidence="6">
    <location>
        <begin position="518"/>
        <end position="551"/>
    </location>
</feature>
<feature type="compositionally biased region" description="Basic and acidic residues" evidence="8">
    <location>
        <begin position="438"/>
        <end position="472"/>
    </location>
</feature>
<dbReference type="WBParaSite" id="scf7180000422136.g8393">
    <property type="protein sequence ID" value="scf7180000422136.g8393"/>
    <property type="gene ID" value="scf7180000422136.g8393"/>
</dbReference>
<dbReference type="GO" id="GO:0005654">
    <property type="term" value="C:nucleoplasm"/>
    <property type="evidence" value="ECO:0007669"/>
    <property type="project" value="TreeGrafter"/>
</dbReference>
<feature type="coiled-coil region" evidence="7">
    <location>
        <begin position="587"/>
        <end position="633"/>
    </location>
</feature>
<feature type="region of interest" description="Disordered" evidence="8">
    <location>
        <begin position="680"/>
        <end position="708"/>
    </location>
</feature>
<evidence type="ECO:0000256" key="1">
    <source>
        <dbReference type="ARBA" id="ARBA00004123"/>
    </source>
</evidence>
<dbReference type="SUPFAM" id="SSF48452">
    <property type="entry name" value="TPR-like"/>
    <property type="match status" value="1"/>
</dbReference>
<evidence type="ECO:0000256" key="5">
    <source>
        <dbReference type="ARBA" id="ARBA00023242"/>
    </source>
</evidence>
<organism evidence="9 10">
    <name type="scientific">Meloidogyne floridensis</name>
    <dbReference type="NCBI Taxonomy" id="298350"/>
    <lineage>
        <taxon>Eukaryota</taxon>
        <taxon>Metazoa</taxon>
        <taxon>Ecdysozoa</taxon>
        <taxon>Nematoda</taxon>
        <taxon>Chromadorea</taxon>
        <taxon>Rhabditida</taxon>
        <taxon>Tylenchina</taxon>
        <taxon>Tylenchomorpha</taxon>
        <taxon>Tylenchoidea</taxon>
        <taxon>Meloidogynidae</taxon>
        <taxon>Meloidogyninae</taxon>
        <taxon>Meloidogyne</taxon>
    </lineage>
</organism>
<protein>
    <submittedName>
        <fullName evidence="10">Tetratricopeptide SHNi-TPR domain-containing protein</fullName>
    </submittedName>
</protein>
<dbReference type="PANTHER" id="PTHR15081">
    <property type="entry name" value="NUCLEAR AUTOANTIGENIC SPERM PROTEIN NASP -RELATED"/>
    <property type="match status" value="1"/>
</dbReference>
<dbReference type="InterPro" id="IPR011990">
    <property type="entry name" value="TPR-like_helical_dom_sf"/>
</dbReference>
<feature type="compositionally biased region" description="Acidic residues" evidence="8">
    <location>
        <begin position="418"/>
        <end position="427"/>
    </location>
</feature>
<dbReference type="Proteomes" id="UP000887560">
    <property type="component" value="Unplaced"/>
</dbReference>
<dbReference type="Gene3D" id="1.25.40.10">
    <property type="entry name" value="Tetratricopeptide repeat domain"/>
    <property type="match status" value="1"/>
</dbReference>
<evidence type="ECO:0000256" key="7">
    <source>
        <dbReference type="SAM" id="Coils"/>
    </source>
</evidence>
<feature type="compositionally biased region" description="Acidic residues" evidence="8">
    <location>
        <begin position="473"/>
        <end position="489"/>
    </location>
</feature>
<evidence type="ECO:0000256" key="8">
    <source>
        <dbReference type="SAM" id="MobiDB-lite"/>
    </source>
</evidence>
<evidence type="ECO:0000313" key="9">
    <source>
        <dbReference type="Proteomes" id="UP000887560"/>
    </source>
</evidence>
<dbReference type="AlphaFoldDB" id="A0A915P2C9"/>
<dbReference type="Pfam" id="PF13424">
    <property type="entry name" value="TPR_12"/>
    <property type="match status" value="1"/>
</dbReference>
<evidence type="ECO:0000313" key="10">
    <source>
        <dbReference type="WBParaSite" id="scf7180000422136.g8393"/>
    </source>
</evidence>
<keyword evidence="4 6" id="KW-0802">TPR repeat</keyword>
<dbReference type="SMART" id="SM00028">
    <property type="entry name" value="TPR"/>
    <property type="match status" value="2"/>
</dbReference>
<comment type="similarity">
    <text evidence="2">Belongs to the NASP family.</text>
</comment>
<reference evidence="10" key="1">
    <citation type="submission" date="2022-11" db="UniProtKB">
        <authorList>
            <consortium name="WormBaseParasite"/>
        </authorList>
    </citation>
    <scope>IDENTIFICATION</scope>
</reference>
<feature type="region of interest" description="Disordered" evidence="8">
    <location>
        <begin position="102"/>
        <end position="128"/>
    </location>
</feature>
<sequence length="708" mass="80442">MYPMKPYNEGIVVKPAKIVYEVSSYHINSLTSTNNIENQMSKLEIKKDEIKPKEVTKKFEKSQPKHQPLNSKDNEVIIKRLLELSKQLDIFIAKEGCDNKKTETNKSSDVSCQDKPLNSSTNSQPTLPNIQTTLSIEGGSEFSVKEQPKNSPDIVHASVTPTTERFPIHNYEDVDLQKCFIGSKINCILQEFDKPLVKLFKIIGLKRNVYFIETGTNEESIEREGETISIEISYGQKAKINGNGFDLVGELAIWKFIGSLLGLYSFNDASVSLKSDKWLLEASLFDNTRNNLDELSRKLNSYLGANDFLRIIKMSEKLEEQQMSSGSSKSSDNEEREKKIAEIDKLLAEGKKLELVQLYEEAVDKFELATNTATEFFGDFAPECYLPALNYGKMLTQIARIESVNKPFTEKLGAGNDNNEDETEDEDKIATENEGSQDDGKSEENQLSEKKGEGGNNKEENGEGNETKHTENGNEENVEEENEDTEDDENELAWDWLEVARQICEKQEQTHFWLERKSDAFFALGEFLTVAEEFEQAISEFEKALHVRQEIYKPSDRRIAEVLYMMGLTYANNDDFTKASEYFERAKNVLENTIEDREKDLSKEEIKHNQELVSKLKGEVEELQGLVLAIKEKMTDSTESAKSRACQLADAVNMIGKKLNSSNIEQQNQEEVNDVTALLQHKTPKKRAAENGKENDETKTKLAKIDED</sequence>
<dbReference type="GO" id="GO:0006335">
    <property type="term" value="P:DNA replication-dependent chromatin assembly"/>
    <property type="evidence" value="ECO:0007669"/>
    <property type="project" value="TreeGrafter"/>
</dbReference>
<dbReference type="PROSITE" id="PS50005">
    <property type="entry name" value="TPR"/>
    <property type="match status" value="2"/>
</dbReference>
<comment type="subcellular location">
    <subcellularLocation>
        <location evidence="1">Nucleus</location>
    </subcellularLocation>
</comment>
<feature type="region of interest" description="Disordered" evidence="8">
    <location>
        <begin position="409"/>
        <end position="489"/>
    </location>
</feature>
<accession>A0A915P2C9</accession>
<feature type="compositionally biased region" description="Basic and acidic residues" evidence="8">
    <location>
        <begin position="687"/>
        <end position="708"/>
    </location>
</feature>
<evidence type="ECO:0000256" key="4">
    <source>
        <dbReference type="ARBA" id="ARBA00022803"/>
    </source>
</evidence>
<dbReference type="PANTHER" id="PTHR15081:SF1">
    <property type="entry name" value="NUCLEAR AUTOANTIGENIC SPERM PROTEIN"/>
    <property type="match status" value="1"/>
</dbReference>
<dbReference type="InterPro" id="IPR019734">
    <property type="entry name" value="TPR_rpt"/>
</dbReference>
<feature type="compositionally biased region" description="Polar residues" evidence="8">
    <location>
        <begin position="107"/>
        <end position="128"/>
    </location>
</feature>
<evidence type="ECO:0000256" key="2">
    <source>
        <dbReference type="ARBA" id="ARBA00008402"/>
    </source>
</evidence>
<evidence type="ECO:0000256" key="3">
    <source>
        <dbReference type="ARBA" id="ARBA00022737"/>
    </source>
</evidence>
<dbReference type="GO" id="GO:0034080">
    <property type="term" value="P:CENP-A containing chromatin assembly"/>
    <property type="evidence" value="ECO:0007669"/>
    <property type="project" value="TreeGrafter"/>
</dbReference>
<name>A0A915P2C9_9BILA</name>
<feature type="repeat" description="TPR" evidence="6">
    <location>
        <begin position="560"/>
        <end position="593"/>
    </location>
</feature>
<keyword evidence="7" id="KW-0175">Coiled coil</keyword>
<keyword evidence="5" id="KW-0539">Nucleus</keyword>
<proteinExistence type="inferred from homology"/>